<organism evidence="2 3">
    <name type="scientific">Morus notabilis</name>
    <dbReference type="NCBI Taxonomy" id="981085"/>
    <lineage>
        <taxon>Eukaryota</taxon>
        <taxon>Viridiplantae</taxon>
        <taxon>Streptophyta</taxon>
        <taxon>Embryophyta</taxon>
        <taxon>Tracheophyta</taxon>
        <taxon>Spermatophyta</taxon>
        <taxon>Magnoliopsida</taxon>
        <taxon>eudicotyledons</taxon>
        <taxon>Gunneridae</taxon>
        <taxon>Pentapetalae</taxon>
        <taxon>rosids</taxon>
        <taxon>fabids</taxon>
        <taxon>Rosales</taxon>
        <taxon>Moraceae</taxon>
        <taxon>Moreae</taxon>
        <taxon>Morus</taxon>
    </lineage>
</organism>
<dbReference type="AlphaFoldDB" id="W9QZN8"/>
<feature type="region of interest" description="Disordered" evidence="1">
    <location>
        <begin position="1"/>
        <end position="55"/>
    </location>
</feature>
<reference evidence="3" key="1">
    <citation type="submission" date="2013-01" db="EMBL/GenBank/DDBJ databases">
        <title>Draft Genome Sequence of a Mulberry Tree, Morus notabilis C.K. Schneid.</title>
        <authorList>
            <person name="He N."/>
            <person name="Zhao S."/>
        </authorList>
    </citation>
    <scope>NUCLEOTIDE SEQUENCE</scope>
</reference>
<sequence length="83" mass="9450">MGNGERATAIICRDGGGGEECDDISGKRNEKIRSGRRSKSHTDLHWRRPPNNDDNGDLLQMWLWRGGRKKWVLGFVVGRGMRK</sequence>
<dbReference type="Proteomes" id="UP000030645">
    <property type="component" value="Unassembled WGS sequence"/>
</dbReference>
<feature type="compositionally biased region" description="Basic and acidic residues" evidence="1">
    <location>
        <begin position="24"/>
        <end position="33"/>
    </location>
</feature>
<evidence type="ECO:0000313" key="2">
    <source>
        <dbReference type="EMBL" id="EXB52383.1"/>
    </source>
</evidence>
<keyword evidence="3" id="KW-1185">Reference proteome</keyword>
<evidence type="ECO:0000256" key="1">
    <source>
        <dbReference type="SAM" id="MobiDB-lite"/>
    </source>
</evidence>
<dbReference type="EMBL" id="KE344066">
    <property type="protein sequence ID" value="EXB52383.1"/>
    <property type="molecule type" value="Genomic_DNA"/>
</dbReference>
<name>W9QZN8_9ROSA</name>
<proteinExistence type="predicted"/>
<gene>
    <name evidence="2" type="ORF">L484_012028</name>
</gene>
<accession>W9QZN8</accession>
<protein>
    <submittedName>
        <fullName evidence="2">Uncharacterized protein</fullName>
    </submittedName>
</protein>
<evidence type="ECO:0000313" key="3">
    <source>
        <dbReference type="Proteomes" id="UP000030645"/>
    </source>
</evidence>